<keyword evidence="3" id="KW-1185">Reference proteome</keyword>
<evidence type="ECO:0000313" key="2">
    <source>
        <dbReference type="EMBL" id="USW57442.1"/>
    </source>
</evidence>
<organism evidence="2 3">
    <name type="scientific">Septoria linicola</name>
    <dbReference type="NCBI Taxonomy" id="215465"/>
    <lineage>
        <taxon>Eukaryota</taxon>
        <taxon>Fungi</taxon>
        <taxon>Dikarya</taxon>
        <taxon>Ascomycota</taxon>
        <taxon>Pezizomycotina</taxon>
        <taxon>Dothideomycetes</taxon>
        <taxon>Dothideomycetidae</taxon>
        <taxon>Mycosphaerellales</taxon>
        <taxon>Mycosphaerellaceae</taxon>
        <taxon>Septoria</taxon>
    </lineage>
</organism>
<evidence type="ECO:0000313" key="3">
    <source>
        <dbReference type="Proteomes" id="UP001056384"/>
    </source>
</evidence>
<sequence>MLKSAKRVFGKKKTPVSPLAKVQHFPPVLAHFGIETWSGLFGETWANRTSAQKDDMKAKLNKQFEEKRLTEEGFINTFWKKRPEIPLGEFHTVPGGDHWLAKTKKKKSPLKAPAKPEGDNSSTESDGAIDSGDERS</sequence>
<reference evidence="2" key="1">
    <citation type="submission" date="2022-06" db="EMBL/GenBank/DDBJ databases">
        <title>Complete genome sequences of two strains of the flax pathogen Septoria linicola.</title>
        <authorList>
            <person name="Lapalu N."/>
            <person name="Simon A."/>
            <person name="Demenou B."/>
            <person name="Paumier D."/>
            <person name="Guillot M.-P."/>
            <person name="Gout L."/>
            <person name="Valade R."/>
        </authorList>
    </citation>
    <scope>NUCLEOTIDE SEQUENCE</scope>
    <source>
        <strain evidence="2">SE15195</strain>
    </source>
</reference>
<evidence type="ECO:0000256" key="1">
    <source>
        <dbReference type="SAM" id="MobiDB-lite"/>
    </source>
</evidence>
<protein>
    <submittedName>
        <fullName evidence="2">Uncharacterized protein</fullName>
    </submittedName>
</protein>
<gene>
    <name evidence="2" type="ORF">Slin15195_G107610</name>
</gene>
<feature type="region of interest" description="Disordered" evidence="1">
    <location>
        <begin position="90"/>
        <end position="136"/>
    </location>
</feature>
<dbReference type="EMBL" id="CP099427">
    <property type="protein sequence ID" value="USW57442.1"/>
    <property type="molecule type" value="Genomic_DNA"/>
</dbReference>
<proteinExistence type="predicted"/>
<dbReference type="AlphaFoldDB" id="A0A9Q9AWY7"/>
<name>A0A9Q9AWY7_9PEZI</name>
<dbReference type="Proteomes" id="UP001056384">
    <property type="component" value="Chromosome 10"/>
</dbReference>
<accession>A0A9Q9AWY7</accession>